<dbReference type="EC" id="2.1.1.222" evidence="3"/>
<protein>
    <submittedName>
        <fullName evidence="3">Class I SAM-dependent methyltransferase</fullName>
        <ecNumber evidence="3">2.1.1.222</ecNumber>
        <ecNumber evidence="3">2.1.1.64</ecNumber>
    </submittedName>
</protein>
<dbReference type="Gene3D" id="3.40.50.150">
    <property type="entry name" value="Vaccinia Virus protein VP39"/>
    <property type="match status" value="1"/>
</dbReference>
<sequence>MEPTEPAGSGESTAGPDALGTVRAYYSGGQEHDRLRSGVGRLELLRTQDVLRRWLPAAPVSVLDVGGGTGAHARWLAGDGHRVRLVDPVPEHVAVARRLPGVAAVAGDARALDADDESWDVVLLFGPLYHLTDPADRARAWREAVRVVRRGGLVAAATVSRFASLHDGIRTGLLSDDAFRAMVRRDLAEGRHRPPPGSPWWWFTDVHLHHPDEPLAEARAAGLPEPRRFAVEGPAGMLPDAEVDAWLDDPERRRRLLWALRQVECEPSVMGVSNHMLTLARRP</sequence>
<evidence type="ECO:0000259" key="2">
    <source>
        <dbReference type="Pfam" id="PF13649"/>
    </source>
</evidence>
<dbReference type="SUPFAM" id="SSF53335">
    <property type="entry name" value="S-adenosyl-L-methionine-dependent methyltransferases"/>
    <property type="match status" value="1"/>
</dbReference>
<comment type="caution">
    <text evidence="3">The sequence shown here is derived from an EMBL/GenBank/DDBJ whole genome shotgun (WGS) entry which is preliminary data.</text>
</comment>
<keyword evidence="4" id="KW-1185">Reference proteome</keyword>
<accession>A0ABW2KBP1</accession>
<dbReference type="RefSeq" id="WP_379868551.1">
    <property type="nucleotide sequence ID" value="NZ_JBHTBH010000001.1"/>
</dbReference>
<dbReference type="EMBL" id="JBHTBH010000001">
    <property type="protein sequence ID" value="MFC7326681.1"/>
    <property type="molecule type" value="Genomic_DNA"/>
</dbReference>
<dbReference type="GO" id="GO:0032259">
    <property type="term" value="P:methylation"/>
    <property type="evidence" value="ECO:0007669"/>
    <property type="project" value="UniProtKB-KW"/>
</dbReference>
<dbReference type="Proteomes" id="UP001596540">
    <property type="component" value="Unassembled WGS sequence"/>
</dbReference>
<evidence type="ECO:0000313" key="4">
    <source>
        <dbReference type="Proteomes" id="UP001596540"/>
    </source>
</evidence>
<reference evidence="4" key="1">
    <citation type="journal article" date="2019" name="Int. J. Syst. Evol. Microbiol.">
        <title>The Global Catalogue of Microorganisms (GCM) 10K type strain sequencing project: providing services to taxonomists for standard genome sequencing and annotation.</title>
        <authorList>
            <consortium name="The Broad Institute Genomics Platform"/>
            <consortium name="The Broad Institute Genome Sequencing Center for Infectious Disease"/>
            <person name="Wu L."/>
            <person name="Ma J."/>
        </authorList>
    </citation>
    <scope>NUCLEOTIDE SEQUENCE [LARGE SCALE GENOMIC DNA]</scope>
    <source>
        <strain evidence="4">CGMCC 4.7382</strain>
    </source>
</reference>
<dbReference type="GO" id="GO:0102208">
    <property type="term" value="F:2-polyprenyl-6-hydroxyphenol methylase activity"/>
    <property type="evidence" value="ECO:0007669"/>
    <property type="project" value="UniProtKB-EC"/>
</dbReference>
<dbReference type="InterPro" id="IPR041698">
    <property type="entry name" value="Methyltransf_25"/>
</dbReference>
<evidence type="ECO:0000313" key="3">
    <source>
        <dbReference type="EMBL" id="MFC7326681.1"/>
    </source>
</evidence>
<proteinExistence type="predicted"/>
<evidence type="ECO:0000256" key="1">
    <source>
        <dbReference type="SAM" id="MobiDB-lite"/>
    </source>
</evidence>
<dbReference type="Pfam" id="PF13649">
    <property type="entry name" value="Methyltransf_25"/>
    <property type="match status" value="1"/>
</dbReference>
<dbReference type="GO" id="GO:0061542">
    <property type="term" value="F:3-demethylubiquinol 3-O-methyltransferase activity"/>
    <property type="evidence" value="ECO:0007669"/>
    <property type="project" value="UniProtKB-EC"/>
</dbReference>
<keyword evidence="3" id="KW-0489">Methyltransferase</keyword>
<name>A0ABW2KBP1_9ACTN</name>
<dbReference type="InterPro" id="IPR029063">
    <property type="entry name" value="SAM-dependent_MTases_sf"/>
</dbReference>
<organism evidence="3 4">
    <name type="scientific">Marinactinospora rubrisoli</name>
    <dbReference type="NCBI Taxonomy" id="2715399"/>
    <lineage>
        <taxon>Bacteria</taxon>
        <taxon>Bacillati</taxon>
        <taxon>Actinomycetota</taxon>
        <taxon>Actinomycetes</taxon>
        <taxon>Streptosporangiales</taxon>
        <taxon>Nocardiopsidaceae</taxon>
        <taxon>Marinactinospora</taxon>
    </lineage>
</organism>
<dbReference type="EC" id="2.1.1.64" evidence="3"/>
<feature type="region of interest" description="Disordered" evidence="1">
    <location>
        <begin position="1"/>
        <end position="20"/>
    </location>
</feature>
<feature type="domain" description="Methyltransferase" evidence="2">
    <location>
        <begin position="62"/>
        <end position="152"/>
    </location>
</feature>
<gene>
    <name evidence="3" type="ORF">ACFQRF_02910</name>
</gene>
<dbReference type="CDD" id="cd02440">
    <property type="entry name" value="AdoMet_MTases"/>
    <property type="match status" value="1"/>
</dbReference>
<keyword evidence="3" id="KW-0808">Transferase</keyword>